<evidence type="ECO:0000256" key="2">
    <source>
        <dbReference type="ARBA" id="ARBA00023054"/>
    </source>
</evidence>
<dbReference type="GO" id="GO:0003677">
    <property type="term" value="F:DNA binding"/>
    <property type="evidence" value="ECO:0007669"/>
    <property type="project" value="TreeGrafter"/>
</dbReference>
<evidence type="ECO:0000256" key="4">
    <source>
        <dbReference type="SAM" id="MobiDB-lite"/>
    </source>
</evidence>
<evidence type="ECO:0000313" key="6">
    <source>
        <dbReference type="EMBL" id="JAT46888.1"/>
    </source>
</evidence>
<proteinExistence type="inferred from homology"/>
<evidence type="ECO:0000313" key="7">
    <source>
        <dbReference type="EMBL" id="JAT54329.1"/>
    </source>
</evidence>
<feature type="coiled-coil region" evidence="3">
    <location>
        <begin position="426"/>
        <end position="453"/>
    </location>
</feature>
<feature type="compositionally biased region" description="Low complexity" evidence="4">
    <location>
        <begin position="323"/>
        <end position="342"/>
    </location>
</feature>
<dbReference type="PANTHER" id="PTHR22691:SF8">
    <property type="entry name" value="PROTEIN SPT2 HOMOLOG"/>
    <property type="match status" value="1"/>
</dbReference>
<dbReference type="GO" id="GO:0042393">
    <property type="term" value="F:histone binding"/>
    <property type="evidence" value="ECO:0007669"/>
    <property type="project" value="TreeGrafter"/>
</dbReference>
<feature type="compositionally biased region" description="Acidic residues" evidence="4">
    <location>
        <begin position="17"/>
        <end position="39"/>
    </location>
</feature>
<feature type="region of interest" description="Disordered" evidence="4">
    <location>
        <begin position="111"/>
        <end position="379"/>
    </location>
</feature>
<comment type="similarity">
    <text evidence="1">Belongs to the SPT2 family.</text>
</comment>
<dbReference type="EMBL" id="GDJX01007493">
    <property type="protein sequence ID" value="JAT60443.1"/>
    <property type="molecule type" value="Transcribed_RNA"/>
</dbReference>
<dbReference type="EMBL" id="GDJX01013607">
    <property type="protein sequence ID" value="JAT54329.1"/>
    <property type="molecule type" value="Transcribed_RNA"/>
</dbReference>
<feature type="compositionally biased region" description="Polar residues" evidence="4">
    <location>
        <begin position="118"/>
        <end position="127"/>
    </location>
</feature>
<dbReference type="Pfam" id="PF08243">
    <property type="entry name" value="SPT2"/>
    <property type="match status" value="1"/>
</dbReference>
<evidence type="ECO:0000313" key="8">
    <source>
        <dbReference type="EMBL" id="JAT60443.1"/>
    </source>
</evidence>
<feature type="compositionally biased region" description="Low complexity" evidence="4">
    <location>
        <begin position="128"/>
        <end position="140"/>
    </location>
</feature>
<evidence type="ECO:0000256" key="3">
    <source>
        <dbReference type="SAM" id="Coils"/>
    </source>
</evidence>
<accession>A0A1D1XPW0</accession>
<protein>
    <submittedName>
        <fullName evidence="5">Protein SPT2</fullName>
    </submittedName>
</protein>
<dbReference type="InterPro" id="IPR013256">
    <property type="entry name" value="Chromatin_SPT2"/>
</dbReference>
<feature type="compositionally biased region" description="Polar residues" evidence="4">
    <location>
        <begin position="268"/>
        <end position="278"/>
    </location>
</feature>
<gene>
    <name evidence="5" type="primary">CG5815_1</name>
    <name evidence="6" type="synonym">CG5815_2</name>
    <name evidence="7" type="synonym">CG5815_3</name>
    <name evidence="8" type="synonym">CG5815_8</name>
    <name evidence="6" type="ORF">g.86016</name>
    <name evidence="7" type="ORF">g.86024</name>
    <name evidence="8" type="ORF">g.86047</name>
    <name evidence="5" type="ORF">g.86050</name>
</gene>
<reference evidence="5" key="1">
    <citation type="submission" date="2015-07" db="EMBL/GenBank/DDBJ databases">
        <title>Transcriptome Assembly of Anthurium amnicola.</title>
        <authorList>
            <person name="Suzuki J."/>
        </authorList>
    </citation>
    <scope>NUCLEOTIDE SEQUENCE</scope>
</reference>
<dbReference type="GO" id="GO:0006360">
    <property type="term" value="P:transcription by RNA polymerase I"/>
    <property type="evidence" value="ECO:0007669"/>
    <property type="project" value="TreeGrafter"/>
</dbReference>
<evidence type="ECO:0000256" key="1">
    <source>
        <dbReference type="ARBA" id="ARBA00006461"/>
    </source>
</evidence>
<dbReference type="EMBL" id="GDJX01023547">
    <property type="protein sequence ID" value="JAT44389.1"/>
    <property type="molecule type" value="Transcribed_RNA"/>
</dbReference>
<name>A0A1D1XPW0_9ARAE</name>
<organism evidence="5">
    <name type="scientific">Anthurium amnicola</name>
    <dbReference type="NCBI Taxonomy" id="1678845"/>
    <lineage>
        <taxon>Eukaryota</taxon>
        <taxon>Viridiplantae</taxon>
        <taxon>Streptophyta</taxon>
        <taxon>Embryophyta</taxon>
        <taxon>Tracheophyta</taxon>
        <taxon>Spermatophyta</taxon>
        <taxon>Magnoliopsida</taxon>
        <taxon>Liliopsida</taxon>
        <taxon>Araceae</taxon>
        <taxon>Pothoideae</taxon>
        <taxon>Potheae</taxon>
        <taxon>Anthurium</taxon>
    </lineage>
</organism>
<dbReference type="SMART" id="SM00784">
    <property type="entry name" value="SPT2"/>
    <property type="match status" value="1"/>
</dbReference>
<feature type="compositionally biased region" description="Basic and acidic residues" evidence="4">
    <location>
        <begin position="313"/>
        <end position="322"/>
    </location>
</feature>
<sequence length="455" mass="51569">MLAHGRYSPHQSYDAYNDYEVDEDDREEEDDLQEEDEEPTKEVLEFLKLREQFKEKIRQKYRKENAALLGPTRSLVKNGPTTDTKFGSFFGPSQRVIAPRVIEESKSIREAKHIVSRAPSSTSSGKRVSSNAEVKSSSNSKPHKVVNEIKRKVQTLKETRDYSFLLSDDTELPARTDSASKDVSVPKADARSGQSLPPPKMSMSNPGKQVPGSHLSKNSISRDHHMQKKAEYQKTAPPGRPKASTIEPRKLTNGKVGSGHSQPLVAKASSQGAAQVTVTMKPPAVGTKKPSNMERAPLSTKPHSVAQNNYSQQRREIQDVSKGKLLSKQTSSSSKPQPSKPSVQTPRRSGHEERPKQKPVKSHLRNPFDDDDDDIDDPMSFLRNKLLSRFNSSKYQVDDDDDSDMEANFDEIMKEERRSLKIARQEDEEQLLLIEEEERRERMRREAKKQKLVRR</sequence>
<feature type="compositionally biased region" description="Polar residues" evidence="4">
    <location>
        <begin position="301"/>
        <end position="312"/>
    </location>
</feature>
<dbReference type="EMBL" id="GDJX01021048">
    <property type="protein sequence ID" value="JAT46888.1"/>
    <property type="molecule type" value="Transcribed_RNA"/>
</dbReference>
<keyword evidence="2 3" id="KW-0175">Coiled coil</keyword>
<evidence type="ECO:0000313" key="5">
    <source>
        <dbReference type="EMBL" id="JAT44389.1"/>
    </source>
</evidence>
<dbReference type="GO" id="GO:0005730">
    <property type="term" value="C:nucleolus"/>
    <property type="evidence" value="ECO:0007669"/>
    <property type="project" value="TreeGrafter"/>
</dbReference>
<feature type="compositionally biased region" description="Basic and acidic residues" evidence="4">
    <location>
        <begin position="220"/>
        <end position="232"/>
    </location>
</feature>
<feature type="region of interest" description="Disordered" evidence="4">
    <location>
        <begin position="68"/>
        <end position="87"/>
    </location>
</feature>
<dbReference type="PANTHER" id="PTHR22691">
    <property type="entry name" value="YEAST SPT2-RELATED"/>
    <property type="match status" value="1"/>
</dbReference>
<feature type="region of interest" description="Disordered" evidence="4">
    <location>
        <begin position="1"/>
        <end position="43"/>
    </location>
</feature>
<dbReference type="AlphaFoldDB" id="A0A1D1XPW0"/>
<feature type="compositionally biased region" description="Basic and acidic residues" evidence="4">
    <location>
        <begin position="145"/>
        <end position="161"/>
    </location>
</feature>
<dbReference type="GO" id="GO:0006334">
    <property type="term" value="P:nucleosome assembly"/>
    <property type="evidence" value="ECO:0007669"/>
    <property type="project" value="TreeGrafter"/>
</dbReference>